<keyword evidence="1" id="KW-0732">Signal</keyword>
<reference evidence="2" key="1">
    <citation type="journal article" date="2021" name="Genome Biol. Evol.">
        <title>A High-Quality Reference Genome for a Parasitic Bivalve with Doubly Uniparental Inheritance (Bivalvia: Unionida).</title>
        <authorList>
            <person name="Smith C.H."/>
        </authorList>
    </citation>
    <scope>NUCLEOTIDE SEQUENCE</scope>
    <source>
        <strain evidence="2">CHS0354</strain>
    </source>
</reference>
<dbReference type="AlphaFoldDB" id="A0AAE0T753"/>
<organism evidence="2 3">
    <name type="scientific">Potamilus streckersoni</name>
    <dbReference type="NCBI Taxonomy" id="2493646"/>
    <lineage>
        <taxon>Eukaryota</taxon>
        <taxon>Metazoa</taxon>
        <taxon>Spiralia</taxon>
        <taxon>Lophotrochozoa</taxon>
        <taxon>Mollusca</taxon>
        <taxon>Bivalvia</taxon>
        <taxon>Autobranchia</taxon>
        <taxon>Heteroconchia</taxon>
        <taxon>Palaeoheterodonta</taxon>
        <taxon>Unionida</taxon>
        <taxon>Unionoidea</taxon>
        <taxon>Unionidae</taxon>
        <taxon>Ambleminae</taxon>
        <taxon>Lampsilini</taxon>
        <taxon>Potamilus</taxon>
    </lineage>
</organism>
<reference evidence="2" key="3">
    <citation type="submission" date="2023-05" db="EMBL/GenBank/DDBJ databases">
        <authorList>
            <person name="Smith C.H."/>
        </authorList>
    </citation>
    <scope>NUCLEOTIDE SEQUENCE</scope>
    <source>
        <strain evidence="2">CHS0354</strain>
        <tissue evidence="2">Mantle</tissue>
    </source>
</reference>
<dbReference type="EMBL" id="JAEAOA010000381">
    <property type="protein sequence ID" value="KAK3604579.1"/>
    <property type="molecule type" value="Genomic_DNA"/>
</dbReference>
<feature type="signal peptide" evidence="1">
    <location>
        <begin position="1"/>
        <end position="35"/>
    </location>
</feature>
<proteinExistence type="predicted"/>
<feature type="chain" id="PRO_5041928753" evidence="1">
    <location>
        <begin position="36"/>
        <end position="276"/>
    </location>
</feature>
<evidence type="ECO:0000313" key="2">
    <source>
        <dbReference type="EMBL" id="KAK3604579.1"/>
    </source>
</evidence>
<dbReference type="Proteomes" id="UP001195483">
    <property type="component" value="Unassembled WGS sequence"/>
</dbReference>
<comment type="caution">
    <text evidence="2">The sequence shown here is derived from an EMBL/GenBank/DDBJ whole genome shotgun (WGS) entry which is preliminary data.</text>
</comment>
<evidence type="ECO:0000313" key="3">
    <source>
        <dbReference type="Proteomes" id="UP001195483"/>
    </source>
</evidence>
<accession>A0AAE0T753</accession>
<protein>
    <submittedName>
        <fullName evidence="2">Uncharacterized protein</fullName>
    </submittedName>
</protein>
<reference evidence="2" key="2">
    <citation type="journal article" date="2021" name="Genome Biol. Evol.">
        <title>Developing a high-quality reference genome for a parasitic bivalve with doubly uniparental inheritance (Bivalvia: Unionida).</title>
        <authorList>
            <person name="Smith C.H."/>
        </authorList>
    </citation>
    <scope>NUCLEOTIDE SEQUENCE</scope>
    <source>
        <strain evidence="2">CHS0354</strain>
        <tissue evidence="2">Mantle</tissue>
    </source>
</reference>
<name>A0AAE0T753_9BIVA</name>
<keyword evidence="3" id="KW-1185">Reference proteome</keyword>
<sequence length="276" mass="29852">MSICADYMKNMLLQSIHPINIFFLLTCLQMFQVKGQCVNQLGVIKNGKTCVQLQPWECYDATVVSNCCQSCTTTYTGIIGCEYGDKVANCIDVLCTHYADANECCATCKLRTTVVTLSPSMTTKIEIAKQLQTITTTKKTTTAQSTIATALETATPQATIATTTMTSAPLTNIASTTKPTSQSTIATTKRKRTTPRPAIATTRKTSTSRSAIATTTINNGTPLSDIAKTGKMGADVTSATSSLQMQLLGPFTITAIFVHVYSSCNHWFLCCYQIYD</sequence>
<evidence type="ECO:0000256" key="1">
    <source>
        <dbReference type="SAM" id="SignalP"/>
    </source>
</evidence>
<gene>
    <name evidence="2" type="ORF">CHS0354_005411</name>
</gene>